<gene>
    <name evidence="1" type="ORF">ACFOZ1_06840</name>
</gene>
<reference evidence="2" key="1">
    <citation type="journal article" date="2019" name="Int. J. Syst. Evol. Microbiol.">
        <title>The Global Catalogue of Microorganisms (GCM) 10K type strain sequencing project: providing services to taxonomists for standard genome sequencing and annotation.</title>
        <authorList>
            <consortium name="The Broad Institute Genomics Platform"/>
            <consortium name="The Broad Institute Genome Sequencing Center for Infectious Disease"/>
            <person name="Wu L."/>
            <person name="Ma J."/>
        </authorList>
    </citation>
    <scope>NUCLEOTIDE SEQUENCE [LARGE SCALE GENOMIC DNA]</scope>
    <source>
        <strain evidence="2">KACC 14058</strain>
    </source>
</reference>
<organism evidence="1 2">
    <name type="scientific">Gracilibacillus marinus</name>
    <dbReference type="NCBI Taxonomy" id="630535"/>
    <lineage>
        <taxon>Bacteria</taxon>
        <taxon>Bacillati</taxon>
        <taxon>Bacillota</taxon>
        <taxon>Bacilli</taxon>
        <taxon>Bacillales</taxon>
        <taxon>Bacillaceae</taxon>
        <taxon>Gracilibacillus</taxon>
    </lineage>
</organism>
<dbReference type="Proteomes" id="UP001595880">
    <property type="component" value="Unassembled WGS sequence"/>
</dbReference>
<accession>A0ABV8VUZ4</accession>
<keyword evidence="2" id="KW-1185">Reference proteome</keyword>
<dbReference type="RefSeq" id="WP_390197491.1">
    <property type="nucleotide sequence ID" value="NZ_JBHSDV010000001.1"/>
</dbReference>
<dbReference type="InterPro" id="IPR011675">
    <property type="entry name" value="DUF1617"/>
</dbReference>
<evidence type="ECO:0000313" key="1">
    <source>
        <dbReference type="EMBL" id="MFC4387529.1"/>
    </source>
</evidence>
<evidence type="ECO:0000313" key="2">
    <source>
        <dbReference type="Proteomes" id="UP001595880"/>
    </source>
</evidence>
<sequence>MKLTIENIKLSGAISVLDKLVLVGLPSVHRTRLSTQLLEKLKQVAEEEKKLKESYAKKDDAGETIIVDGKYQFEDGDQEKVVQDLEAFYKEKVVIDSGDNPTYLKSVKKALEESQVAWSGQQAYDYAYLYEAFEGGEQE</sequence>
<comment type="caution">
    <text evidence="1">The sequence shown here is derived from an EMBL/GenBank/DDBJ whole genome shotgun (WGS) entry which is preliminary data.</text>
</comment>
<proteinExistence type="predicted"/>
<protein>
    <submittedName>
        <fullName evidence="1">DUF1617 family protein</fullName>
    </submittedName>
</protein>
<name>A0ABV8VUZ4_9BACI</name>
<dbReference type="EMBL" id="JBHSDV010000001">
    <property type="protein sequence ID" value="MFC4387529.1"/>
    <property type="molecule type" value="Genomic_DNA"/>
</dbReference>
<dbReference type="Pfam" id="PF07761">
    <property type="entry name" value="DUF1617"/>
    <property type="match status" value="1"/>
</dbReference>